<dbReference type="EMBL" id="JAGDFL010000251">
    <property type="protein sequence ID" value="KAG7394722.1"/>
    <property type="molecule type" value="Genomic_DNA"/>
</dbReference>
<evidence type="ECO:0000313" key="3">
    <source>
        <dbReference type="Proteomes" id="UP000693981"/>
    </source>
</evidence>
<comment type="caution">
    <text evidence="2">The sequence shown here is derived from an EMBL/GenBank/DDBJ whole genome shotgun (WGS) entry which is preliminary data.</text>
</comment>
<sequence length="362" mass="41200">MDSSNAQWGGEMKACSSRTPTPKCRKKAHAAIRKEEIGALREEVKTLLQQVAQLRENAKRNASDQRSTLLDVLRTEFIRQAVREQGATLVNVQSALSRIMLTLPRAPHDTEIHLVSDRTERRMYLTKLKPVKLRAAHLYLNARGRFVNQTSAFFNATQFLDHDGCYRVQMYEVVPFEGVSSVKRVYDALLHYFSTMEIRVTESLGDITIREDDGSSAPGITQFRFVSYLSSGPQFEMNNIICSEFKEVDHEFGGGRAVGIFVEDFVDLDDLYPYVPDKRIRQDVTVVTRIRSHIIKRYNADGNEEEETIVVFERSAHTKTHKSNLGLTAPVIQEIRGKCARWGDVKLAAVREMVYRPGARKS</sequence>
<reference evidence="2" key="1">
    <citation type="submission" date="2021-02" db="EMBL/GenBank/DDBJ databases">
        <authorList>
            <person name="Palmer J.M."/>
        </authorList>
    </citation>
    <scope>NUCLEOTIDE SEQUENCE</scope>
    <source>
        <strain evidence="2">SCRP23</strain>
    </source>
</reference>
<gene>
    <name evidence="2" type="ORF">PHYBOEH_004779</name>
</gene>
<dbReference type="Proteomes" id="UP000693981">
    <property type="component" value="Unassembled WGS sequence"/>
</dbReference>
<evidence type="ECO:0000256" key="1">
    <source>
        <dbReference type="SAM" id="MobiDB-lite"/>
    </source>
</evidence>
<dbReference type="AlphaFoldDB" id="A0A8T1WL05"/>
<evidence type="ECO:0000313" key="2">
    <source>
        <dbReference type="EMBL" id="KAG7394722.1"/>
    </source>
</evidence>
<protein>
    <submittedName>
        <fullName evidence="2">Uncharacterized protein</fullName>
    </submittedName>
</protein>
<feature type="region of interest" description="Disordered" evidence="1">
    <location>
        <begin position="1"/>
        <end position="27"/>
    </location>
</feature>
<keyword evidence="3" id="KW-1185">Reference proteome</keyword>
<name>A0A8T1WL05_9STRA</name>
<proteinExistence type="predicted"/>
<organism evidence="2 3">
    <name type="scientific">Phytophthora boehmeriae</name>
    <dbReference type="NCBI Taxonomy" id="109152"/>
    <lineage>
        <taxon>Eukaryota</taxon>
        <taxon>Sar</taxon>
        <taxon>Stramenopiles</taxon>
        <taxon>Oomycota</taxon>
        <taxon>Peronosporomycetes</taxon>
        <taxon>Peronosporales</taxon>
        <taxon>Peronosporaceae</taxon>
        <taxon>Phytophthora</taxon>
    </lineage>
</organism>
<dbReference type="OrthoDB" id="167435at2759"/>
<accession>A0A8T1WL05</accession>